<dbReference type="PROSITE" id="PS51491">
    <property type="entry name" value="TAU_MAP_2"/>
    <property type="match status" value="3"/>
</dbReference>
<feature type="compositionally biased region" description="Polar residues" evidence="8">
    <location>
        <begin position="1019"/>
        <end position="1029"/>
    </location>
</feature>
<feature type="compositionally biased region" description="Basic and acidic residues" evidence="8">
    <location>
        <begin position="716"/>
        <end position="733"/>
    </location>
</feature>
<dbReference type="PANTHER" id="PTHR11501">
    <property type="entry name" value="MICROTUBULE-ASSOCIATED PROTEIN"/>
    <property type="match status" value="1"/>
</dbReference>
<keyword evidence="3" id="KW-0597">Phosphoprotein</keyword>
<keyword evidence="6 7" id="KW-0206">Cytoskeleton</keyword>
<dbReference type="HOGENOM" id="CLU_001153_0_0_1"/>
<feature type="compositionally biased region" description="Polar residues" evidence="8">
    <location>
        <begin position="68"/>
        <end position="78"/>
    </location>
</feature>
<feature type="compositionally biased region" description="Low complexity" evidence="8">
    <location>
        <begin position="735"/>
        <end position="750"/>
    </location>
</feature>
<dbReference type="Proteomes" id="UP000009136">
    <property type="component" value="Chromosome 22"/>
</dbReference>
<dbReference type="GO" id="GO:0008017">
    <property type="term" value="F:microtubule binding"/>
    <property type="evidence" value="ECO:0007669"/>
    <property type="project" value="InterPro"/>
</dbReference>
<reference evidence="9" key="2">
    <citation type="submission" date="2025-08" db="UniProtKB">
        <authorList>
            <consortium name="Ensembl"/>
        </authorList>
    </citation>
    <scope>IDENTIFICATION</scope>
    <source>
        <strain evidence="9">Hereford</strain>
    </source>
</reference>
<feature type="region of interest" description="Disordered" evidence="8">
    <location>
        <begin position="578"/>
        <end position="932"/>
    </location>
</feature>
<evidence type="ECO:0000256" key="2">
    <source>
        <dbReference type="ARBA" id="ARBA00022490"/>
    </source>
</evidence>
<evidence type="ECO:0000256" key="8">
    <source>
        <dbReference type="SAM" id="MobiDB-lite"/>
    </source>
</evidence>
<evidence type="ECO:0000256" key="4">
    <source>
        <dbReference type="ARBA" id="ARBA00022701"/>
    </source>
</evidence>
<dbReference type="Pfam" id="PF00418">
    <property type="entry name" value="Tubulin-binding"/>
    <property type="match status" value="3"/>
</dbReference>
<sequence length="1029" mass="107479">MADLSLADALTEPSPEIEEEIKRDFIATLEAEAFDDVVGETVGKTDYIPLLDVDEKTGSSESKKKPCSDTSQVEGTPSSQAAVLANGDHGIERNDVTGFPSEFLEEKMAYQGYQNSQNWPENTNFCFEPEHMVNPIQTDPFKMHHDDGLEDSLFFPSGTTNTSAFVEQNDPLKDTYGMLPCDTFAPAAVVPQGWSAEAPNPAHLESFTSPEAVPQPLQPTAEPAEKVEMASGEERAEALEMMMKLQAADMAPSREAEMVLAKDVVPATETGVALAKDMESPTKPDEALVKDVESSIESDMALVKDVVLPVQTEETAVKDAILPTETDVSLDEDLALSTETEVSAAQDILLFKETESIPPVTMDLASAEGTVPPTDQEMTPVKVAASLSEIEAPLDEDIVSSTEIRSAKEIGLSSETEVALSREMGLPPETEAILDKDMAAPPETEVIVPVKDMAPSPGIETTLAKDVAPRQEIEVTLGKDTVSLPATEMALGRNVALPPETEVTLAKDVAQPPETEVNLANNAALAKFSEAEVVPVPVKDMETAQTQEATSEDSQLKSLQDEGQSAVPLMTSPEAVVAMGQKHSLPTDEDSVLEELEQKKPSSQTSELPSETSGVAKPEEGPPTGSVSGNDITAPPNKELPPSPEKKTKPLATTQPAKTSTSKAKTQPTSLPKQTAPTTLGGSNKKPMSLASGSVPAAPPKRPAAATSRPSTLPSKDTKPKPVAEAKIPEKRVSPSKPASAPAVKPGSKSTQAVPKAPATATLASPGSTSRNLSTPLPKRPTAIKTEGKPAEIKKMATKSAPADLSRPKSTTTSSVKKSTTVPGTAPPAGAPSRARPTATPPRPSGTPPVDKKPTAAKPTSSAPRLGRVAANASAPDLKNVRSKVGSTENIKHQPGGGRVQIQNKKVDISKVSSKCGSKANIKHKPGGGDVKIESQKLNFKEKAQAKVGSLDNVGHLPAGGAVKTEGGGSEAPPCPGPPAGEELAIPEAAPEAGAPASASGLSGHTTLAGGGDQREAQTLDSQIQETSI</sequence>
<dbReference type="RefSeq" id="XP_059736093.1">
    <property type="nucleotide sequence ID" value="XM_059880110.1"/>
</dbReference>
<dbReference type="OrthoDB" id="9378527at2759"/>
<evidence type="ECO:0000256" key="7">
    <source>
        <dbReference type="RuleBase" id="RU000686"/>
    </source>
</evidence>
<feature type="compositionally biased region" description="Polar residues" evidence="8">
    <location>
        <begin position="601"/>
        <end position="613"/>
    </location>
</feature>
<feature type="compositionally biased region" description="Low complexity" evidence="8">
    <location>
        <begin position="809"/>
        <end position="824"/>
    </location>
</feature>
<evidence type="ECO:0000313" key="9">
    <source>
        <dbReference type="Ensembl" id="ENSBTAP00000054472.4"/>
    </source>
</evidence>
<evidence type="ECO:0000313" key="10">
    <source>
        <dbReference type="Proteomes" id="UP000009136"/>
    </source>
</evidence>
<accession>G3MY44</accession>
<feature type="region of interest" description="Disordered" evidence="8">
    <location>
        <begin position="543"/>
        <end position="565"/>
    </location>
</feature>
<dbReference type="Bgee" id="ENSBTAG00000015839">
    <property type="expression patterns" value="Expressed in omental fat pad and 108 other cell types or tissues"/>
</dbReference>
<proteinExistence type="predicted"/>
<keyword evidence="5" id="KW-0677">Repeat</keyword>
<feature type="region of interest" description="Disordered" evidence="8">
    <location>
        <begin position="54"/>
        <end position="78"/>
    </location>
</feature>
<feature type="compositionally biased region" description="Basic and acidic residues" evidence="8">
    <location>
        <begin position="786"/>
        <end position="795"/>
    </location>
</feature>
<organism evidence="9 10">
    <name type="scientific">Bos taurus</name>
    <name type="common">Bovine</name>
    <dbReference type="NCBI Taxonomy" id="9913"/>
    <lineage>
        <taxon>Eukaryota</taxon>
        <taxon>Metazoa</taxon>
        <taxon>Chordata</taxon>
        <taxon>Craniata</taxon>
        <taxon>Vertebrata</taxon>
        <taxon>Euteleostomi</taxon>
        <taxon>Mammalia</taxon>
        <taxon>Eutheria</taxon>
        <taxon>Laurasiatheria</taxon>
        <taxon>Artiodactyla</taxon>
        <taxon>Ruminantia</taxon>
        <taxon>Pecora</taxon>
        <taxon>Bovidae</taxon>
        <taxon>Bovinae</taxon>
        <taxon>Bos</taxon>
    </lineage>
</organism>
<feature type="compositionally biased region" description="Basic and acidic residues" evidence="8">
    <location>
        <begin position="54"/>
        <end position="67"/>
    </location>
</feature>
<dbReference type="GO" id="GO:0005874">
    <property type="term" value="C:microtubule"/>
    <property type="evidence" value="ECO:0007669"/>
    <property type="project" value="UniProtKB-KW"/>
</dbReference>
<dbReference type="eggNOG" id="KOG2418">
    <property type="taxonomic scope" value="Eukaryota"/>
</dbReference>
<dbReference type="GeneID" id="281295"/>
<feature type="compositionally biased region" description="Polar residues" evidence="8">
    <location>
        <begin position="651"/>
        <end position="682"/>
    </location>
</feature>
<dbReference type="PANTHER" id="PTHR11501:SF16">
    <property type="entry name" value="MICROTUBULE-ASSOCIATED PROTEIN 4"/>
    <property type="match status" value="1"/>
</dbReference>
<keyword evidence="4 7" id="KW-0493">Microtubule</keyword>
<feature type="region of interest" description="Disordered" evidence="8">
    <location>
        <begin position="949"/>
        <end position="1029"/>
    </location>
</feature>
<evidence type="ECO:0000256" key="6">
    <source>
        <dbReference type="ARBA" id="ARBA00023212"/>
    </source>
</evidence>
<dbReference type="GeneTree" id="ENSGT00940000164123"/>
<evidence type="ECO:0000256" key="5">
    <source>
        <dbReference type="ARBA" id="ARBA00022737"/>
    </source>
</evidence>
<dbReference type="AlphaFoldDB" id="G3MY44"/>
<reference evidence="9" key="1">
    <citation type="submission" date="2018-03" db="EMBL/GenBank/DDBJ databases">
        <title>ARS-UCD1.2.</title>
        <authorList>
            <person name="Rosen B.D."/>
            <person name="Bickhart D.M."/>
            <person name="Koren S."/>
            <person name="Schnabel R.D."/>
            <person name="Hall R."/>
            <person name="Zimin A."/>
            <person name="Dreischer C."/>
            <person name="Schultheiss S."/>
            <person name="Schroeder S.G."/>
            <person name="Elsik C.G."/>
            <person name="Couldrey C."/>
            <person name="Liu G.E."/>
            <person name="Van Tassell C.P."/>
            <person name="Phillippy A.M."/>
            <person name="Smith T.P.L."/>
            <person name="Medrano J.F."/>
        </authorList>
    </citation>
    <scope>NUCLEOTIDE SEQUENCE [LARGE SCALE GENOMIC DNA]</scope>
    <source>
        <strain evidence="9">Hereford</strain>
    </source>
</reference>
<reference evidence="9" key="3">
    <citation type="submission" date="2025-09" db="UniProtKB">
        <authorList>
            <consortium name="Ensembl"/>
        </authorList>
    </citation>
    <scope>IDENTIFICATION</scope>
    <source>
        <strain evidence="9">Hereford</strain>
    </source>
</reference>
<dbReference type="InterPro" id="IPR001084">
    <property type="entry name" value="MAP_tubulin-bd_rpt"/>
</dbReference>
<dbReference type="Ensembl" id="ENSBTAT00000064843.4">
    <property type="protein sequence ID" value="ENSBTAP00000054472.4"/>
    <property type="gene ID" value="ENSBTAG00000015839.8"/>
</dbReference>
<name>G3MY44_BOVIN</name>
<protein>
    <recommendedName>
        <fullName evidence="7">Microtubule-associated protein</fullName>
    </recommendedName>
</protein>
<feature type="compositionally biased region" description="Polar residues" evidence="8">
    <location>
        <begin position="762"/>
        <end position="775"/>
    </location>
</feature>
<gene>
    <name evidence="9" type="primary">MAP4</name>
</gene>
<keyword evidence="2 7" id="KW-0963">Cytoplasm</keyword>
<dbReference type="PROSITE" id="PS00229">
    <property type="entry name" value="TAU_MAP_1"/>
    <property type="match status" value="2"/>
</dbReference>
<evidence type="ECO:0000256" key="3">
    <source>
        <dbReference type="ARBA" id="ARBA00022553"/>
    </source>
</evidence>
<feature type="compositionally biased region" description="Low complexity" evidence="8">
    <location>
        <begin position="980"/>
        <end position="1004"/>
    </location>
</feature>
<dbReference type="InterPro" id="IPR027324">
    <property type="entry name" value="MAP2/MAP4/Tau"/>
</dbReference>
<feature type="compositionally biased region" description="Polar residues" evidence="8">
    <location>
        <begin position="543"/>
        <end position="563"/>
    </location>
</feature>
<evidence type="ECO:0000256" key="1">
    <source>
        <dbReference type="ARBA" id="ARBA00004245"/>
    </source>
</evidence>
<keyword evidence="10" id="KW-1185">Reference proteome</keyword>
<dbReference type="CD-CODE" id="D7FE2080">
    <property type="entry name" value="Nucleolus"/>
</dbReference>
<comment type="subcellular location">
    <subcellularLocation>
        <location evidence="1 7">Cytoplasm</location>
        <location evidence="1 7">Cytoskeleton</location>
    </subcellularLocation>
</comment>
<dbReference type="VEuPathDB" id="HostDB:ENSBTAG00000015839"/>